<keyword evidence="1" id="KW-0472">Membrane</keyword>
<protein>
    <submittedName>
        <fullName evidence="3">MARVEL domain-containing protein</fullName>
    </submittedName>
</protein>
<reference evidence="3" key="1">
    <citation type="submission" date="2016-04" db="UniProtKB">
        <authorList>
            <consortium name="WormBaseParasite"/>
        </authorList>
    </citation>
    <scope>IDENTIFICATION</scope>
</reference>
<feature type="transmembrane region" description="Helical" evidence="1">
    <location>
        <begin position="118"/>
        <end position="137"/>
    </location>
</feature>
<dbReference type="WBParaSite" id="DME_0000252901-mRNA-1">
    <property type="protein sequence ID" value="DME_0000252901-mRNA-1"/>
    <property type="gene ID" value="DME_0000252901"/>
</dbReference>
<feature type="transmembrane region" description="Helical" evidence="1">
    <location>
        <begin position="176"/>
        <end position="200"/>
    </location>
</feature>
<evidence type="ECO:0000313" key="3">
    <source>
        <dbReference type="WBParaSite" id="DME_0000252901-mRNA-1"/>
    </source>
</evidence>
<sequence>LVLVAQALECEVESRKQTSIDINRIICTLRTLNLLMLILVNSLILTGVGQYNSNQGGKRSLMLTPNMWQYSLKLHLPITFTEMNLIGQYVACIITITIFLITFIIHAIHLCSPKNSRLLSIAYSFGSVPFALMVFGLEMHYSTCPWLNDFYRKEILRKDFNTVEPYFDAQCAINGWALAGVFSLLSCIFFISEGLAIAFFRSNNSNRIEKNSERNDENL</sequence>
<feature type="transmembrane region" description="Helical" evidence="1">
    <location>
        <begin position="32"/>
        <end position="51"/>
    </location>
</feature>
<proteinExistence type="predicted"/>
<evidence type="ECO:0000256" key="1">
    <source>
        <dbReference type="SAM" id="Phobius"/>
    </source>
</evidence>
<keyword evidence="1" id="KW-0812">Transmembrane</keyword>
<dbReference type="AlphaFoldDB" id="A0A158Q3J5"/>
<evidence type="ECO:0000313" key="2">
    <source>
        <dbReference type="Proteomes" id="UP000038040"/>
    </source>
</evidence>
<feature type="transmembrane region" description="Helical" evidence="1">
    <location>
        <begin position="86"/>
        <end position="106"/>
    </location>
</feature>
<accession>A0A158Q3J5</accession>
<keyword evidence="1" id="KW-1133">Transmembrane helix</keyword>
<dbReference type="Proteomes" id="UP000038040">
    <property type="component" value="Unplaced"/>
</dbReference>
<organism evidence="2 3">
    <name type="scientific">Dracunculus medinensis</name>
    <name type="common">Guinea worm</name>
    <dbReference type="NCBI Taxonomy" id="318479"/>
    <lineage>
        <taxon>Eukaryota</taxon>
        <taxon>Metazoa</taxon>
        <taxon>Ecdysozoa</taxon>
        <taxon>Nematoda</taxon>
        <taxon>Chromadorea</taxon>
        <taxon>Rhabditida</taxon>
        <taxon>Spirurina</taxon>
        <taxon>Dracunculoidea</taxon>
        <taxon>Dracunculidae</taxon>
        <taxon>Dracunculus</taxon>
    </lineage>
</organism>
<name>A0A158Q3J5_DRAME</name>